<evidence type="ECO:0000256" key="2">
    <source>
        <dbReference type="SAM" id="SignalP"/>
    </source>
</evidence>
<dbReference type="Proteomes" id="UP000501926">
    <property type="component" value="Chromosome"/>
</dbReference>
<organism evidence="3">
    <name type="scientific">Kuenenia stuttgartiensis</name>
    <dbReference type="NCBI Taxonomy" id="174633"/>
    <lineage>
        <taxon>Bacteria</taxon>
        <taxon>Pseudomonadati</taxon>
        <taxon>Planctomycetota</taxon>
        <taxon>Candidatus Brocadiia</taxon>
        <taxon>Candidatus Brocadiales</taxon>
        <taxon>Candidatus Brocadiaceae</taxon>
        <taxon>Candidatus Kuenenia</taxon>
    </lineage>
</organism>
<dbReference type="Proteomes" id="UP000221734">
    <property type="component" value="Chromosome Kuenenia_stuttgartiensis_MBR1"/>
</dbReference>
<evidence type="ECO:0000256" key="1">
    <source>
        <dbReference type="SAM" id="MobiDB-lite"/>
    </source>
</evidence>
<feature type="compositionally biased region" description="Basic and acidic residues" evidence="1">
    <location>
        <begin position="51"/>
        <end position="61"/>
    </location>
</feature>
<dbReference type="RefSeq" id="WP_099324424.1">
    <property type="nucleotide sequence ID" value="NZ_CP049055.1"/>
</dbReference>
<dbReference type="AlphaFoldDB" id="Q1PY79"/>
<evidence type="ECO:0000313" key="6">
    <source>
        <dbReference type="Proteomes" id="UP000221734"/>
    </source>
</evidence>
<feature type="chain" id="PRO_5015097128" evidence="2">
    <location>
        <begin position="22"/>
        <end position="61"/>
    </location>
</feature>
<feature type="region of interest" description="Disordered" evidence="1">
    <location>
        <begin position="35"/>
        <end position="61"/>
    </location>
</feature>
<evidence type="ECO:0000313" key="4">
    <source>
        <dbReference type="EMBL" id="QII10615.1"/>
    </source>
</evidence>
<accession>Q1PY79</accession>
<protein>
    <submittedName>
        <fullName evidence="4">Exported protein</fullName>
    </submittedName>
</protein>
<dbReference type="KEGG" id="kst:KSMBR1_1128"/>
<evidence type="ECO:0000313" key="3">
    <source>
        <dbReference type="EMBL" id="CAJ72037.1"/>
    </source>
</evidence>
<reference evidence="3" key="1">
    <citation type="journal article" date="2006" name="Nature">
        <title>Deciphering the evolution and metabolism of an anammox bacterium from a community genome.</title>
        <authorList>
            <person name="Strous M."/>
            <person name="Pelletier E."/>
            <person name="Mangenot S."/>
            <person name="Rattei T."/>
            <person name="Lehner A."/>
            <person name="Taylor M.W."/>
            <person name="Horn M."/>
            <person name="Daims H."/>
            <person name="Bartol-Mavel D."/>
            <person name="Wincker P."/>
            <person name="Barbe V."/>
            <person name="Fonknechten N."/>
            <person name="Vallenet D."/>
            <person name="Segurens B."/>
            <person name="Schenowitz-Truong C."/>
            <person name="Medigue C."/>
            <person name="Collingro A."/>
            <person name="Snel B."/>
            <person name="Dutilh B.E."/>
            <person name="OpDenCamp H.J.M."/>
            <person name="vanDerDrift C."/>
            <person name="Cirpus I."/>
            <person name="vanDePas-Schoonen K.T."/>
            <person name="Harhangi H.R."/>
            <person name="vanNiftrik L."/>
            <person name="Schmid M."/>
            <person name="Keltjens J."/>
            <person name="vanDeVossenberg J."/>
            <person name="Kartal B."/>
            <person name="Meier H."/>
            <person name="Frishman D."/>
            <person name="Huynen M.A."/>
            <person name="Mewes H."/>
            <person name="Weissenbach J."/>
            <person name="Jetten M.S.M."/>
            <person name="Wagner M."/>
            <person name="LePaslier D."/>
        </authorList>
    </citation>
    <scope>NUCLEOTIDE SEQUENCE</scope>
</reference>
<keyword evidence="6" id="KW-1185">Reference proteome</keyword>
<gene>
    <name evidence="4" type="ORF">KsCSTR_12360</name>
    <name evidence="5" type="ORF">KSMBR1_1128</name>
    <name evidence="3" type="ORF">kustd1292</name>
</gene>
<feature type="signal peptide" evidence="2">
    <location>
        <begin position="1"/>
        <end position="21"/>
    </location>
</feature>
<dbReference type="PROSITE" id="PS51257">
    <property type="entry name" value="PROKAR_LIPOPROTEIN"/>
    <property type="match status" value="1"/>
</dbReference>
<reference evidence="3" key="2">
    <citation type="submission" date="2006-01" db="EMBL/GenBank/DDBJ databases">
        <authorList>
            <person name="Genoscope"/>
        </authorList>
    </citation>
    <scope>NUCLEOTIDE SEQUENCE</scope>
</reference>
<name>Q1PY79_KUEST</name>
<proteinExistence type="predicted"/>
<dbReference type="EMBL" id="CP049055">
    <property type="protein sequence ID" value="QII10615.1"/>
    <property type="molecule type" value="Genomic_DNA"/>
</dbReference>
<reference evidence="6" key="4">
    <citation type="submission" date="2017-10" db="EMBL/GenBank/DDBJ databases">
        <authorList>
            <person name="Frank J."/>
        </authorList>
    </citation>
    <scope>NUCLEOTIDE SEQUENCE [LARGE SCALE GENOMIC DNA]</scope>
</reference>
<dbReference type="EMBL" id="LT934425">
    <property type="protein sequence ID" value="SOH03631.1"/>
    <property type="molecule type" value="Genomic_DNA"/>
</dbReference>
<reference evidence="5" key="3">
    <citation type="submission" date="2017-10" db="EMBL/GenBank/DDBJ databases">
        <authorList>
            <person name="Banno H."/>
            <person name="Chua N.-H."/>
        </authorList>
    </citation>
    <scope>NUCLEOTIDE SEQUENCE [LARGE SCALE GENOMIC DNA]</scope>
    <source>
        <strain evidence="5">Kuenenia_mbr1_ru-nijmegen</strain>
    </source>
</reference>
<keyword evidence="2" id="KW-0732">Signal</keyword>
<evidence type="ECO:0000313" key="7">
    <source>
        <dbReference type="Proteomes" id="UP000501926"/>
    </source>
</evidence>
<evidence type="ECO:0000313" key="5">
    <source>
        <dbReference type="EMBL" id="SOH03631.1"/>
    </source>
</evidence>
<dbReference type="EMBL" id="CT573072">
    <property type="protein sequence ID" value="CAJ72037.1"/>
    <property type="molecule type" value="Genomic_DNA"/>
</dbReference>
<reference evidence="4 7" key="5">
    <citation type="submission" date="2020-02" db="EMBL/GenBank/DDBJ databases">
        <title>Newly sequenced genome of strain CSTR1 showed variability in Candidatus Kuenenia stuttgartiensis genomes.</title>
        <authorList>
            <person name="Ding C."/>
            <person name="Adrian L."/>
        </authorList>
    </citation>
    <scope>NUCLEOTIDE SEQUENCE [LARGE SCALE GENOMIC DNA]</scope>
    <source>
        <strain evidence="4 7">CSTR1</strain>
    </source>
</reference>
<sequence length="61" mass="6291">MMKFGKNVMVALAISALIAGLAGCQKKEGSVESAGKELDKALEKAGQQAEKAGEKIQDAAK</sequence>